<sequence length="157" mass="18316">MAEVFEILDVDDKYRKNCPLGIRGVYKQNNPPSIYNMSAEEQLEWAYKVLKANNAKPNHGDVIWIGGDQYRNQGIHFWDAKEEKIIPMATHRGDYGHVPKRFAVGKGEGEFSPDHWEGISYYNNLQPYWSSEKKKWFFPLEDADDDGSDDEYYLESD</sequence>
<dbReference type="AlphaFoldDB" id="A0A6C0DQN0"/>
<protein>
    <submittedName>
        <fullName evidence="1">Uncharacterized protein</fullName>
    </submittedName>
</protein>
<evidence type="ECO:0000313" key="1">
    <source>
        <dbReference type="EMBL" id="QHT18664.1"/>
    </source>
</evidence>
<accession>A0A6C0DQN0</accession>
<dbReference type="EMBL" id="MN739658">
    <property type="protein sequence ID" value="QHT18664.1"/>
    <property type="molecule type" value="Genomic_DNA"/>
</dbReference>
<name>A0A6C0DQN0_9ZZZZ</name>
<proteinExistence type="predicted"/>
<reference evidence="1" key="1">
    <citation type="journal article" date="2020" name="Nature">
        <title>Giant virus diversity and host interactions through global metagenomics.</title>
        <authorList>
            <person name="Schulz F."/>
            <person name="Roux S."/>
            <person name="Paez-Espino D."/>
            <person name="Jungbluth S."/>
            <person name="Walsh D.A."/>
            <person name="Denef V.J."/>
            <person name="McMahon K.D."/>
            <person name="Konstantinidis K.T."/>
            <person name="Eloe-Fadrosh E.A."/>
            <person name="Kyrpides N.C."/>
            <person name="Woyke T."/>
        </authorList>
    </citation>
    <scope>NUCLEOTIDE SEQUENCE</scope>
    <source>
        <strain evidence="1">GVMAG-M-3300023174-47</strain>
    </source>
</reference>
<organism evidence="1">
    <name type="scientific">viral metagenome</name>
    <dbReference type="NCBI Taxonomy" id="1070528"/>
    <lineage>
        <taxon>unclassified sequences</taxon>
        <taxon>metagenomes</taxon>
        <taxon>organismal metagenomes</taxon>
    </lineage>
</organism>